<dbReference type="Proteomes" id="UP000177610">
    <property type="component" value="Unassembled WGS sequence"/>
</dbReference>
<comment type="caution">
    <text evidence="3">The sequence shown here is derived from an EMBL/GenBank/DDBJ whole genome shotgun (WGS) entry which is preliminary data.</text>
</comment>
<dbReference type="STRING" id="1817821.A2717_04690"/>
<keyword evidence="1" id="KW-0812">Transmembrane</keyword>
<organism evidence="3 4">
    <name type="scientific">Candidatus Doudnabacteria bacterium RIFCSPHIGHO2_01_FULL_41_86</name>
    <dbReference type="NCBI Taxonomy" id="1817821"/>
    <lineage>
        <taxon>Bacteria</taxon>
        <taxon>Candidatus Doudnaibacteriota</taxon>
    </lineage>
</organism>
<protein>
    <recommendedName>
        <fullName evidence="2">DUF8128 domain-containing protein</fullName>
    </recommendedName>
</protein>
<name>A0A1F5N8D9_9BACT</name>
<dbReference type="AlphaFoldDB" id="A0A1F5N8D9"/>
<evidence type="ECO:0000259" key="2">
    <source>
        <dbReference type="Pfam" id="PF26449"/>
    </source>
</evidence>
<keyword evidence="1" id="KW-1133">Transmembrane helix</keyword>
<feature type="domain" description="DUF8128" evidence="2">
    <location>
        <begin position="59"/>
        <end position="223"/>
    </location>
</feature>
<sequence>MWSEIFELIELIMVRWFGWTIYLGALIWMFWWLKRDNNRTAYMDSVKQIFLEVKVDELNEKSPLAMEQVFTALHAIHQNFTWGEDLNGKTVLYLSCEIVSLGGKVSYIFKLPERYRNLFESAVFAQYPKAEIFEVEDYLKNLPHHYDPETADFEFWGTQWNKKKENAYPIRTYYQDTSFEHSAQETFVDPISNLIEAMSSLQPHELMVWQIVIKPVNDDWKEHAAHLVDELKGVPAKHDESLWMTILIAPLKFLGDVMDAFLNPPDPKARKQEPKKEDPSLMLHRTDIEKSIITSIQHGLSKVGYNAKVRGLYLAPKGKFNKSLRVPEFVGAVRNFDDVNLNGLKPDIGHTWTDKAYKISERLERPYLEWHILKRKRHFLHNFIPRSNWRGSGETILNSEELATIFHFPQTPHTRLSQLEKVHTVKSAPPMDLPIGNL</sequence>
<evidence type="ECO:0000313" key="4">
    <source>
        <dbReference type="Proteomes" id="UP000177610"/>
    </source>
</evidence>
<dbReference type="Pfam" id="PF26449">
    <property type="entry name" value="DUF8128"/>
    <property type="match status" value="1"/>
</dbReference>
<keyword evidence="1" id="KW-0472">Membrane</keyword>
<reference evidence="3 4" key="1">
    <citation type="journal article" date="2016" name="Nat. Commun.">
        <title>Thousands of microbial genomes shed light on interconnected biogeochemical processes in an aquifer system.</title>
        <authorList>
            <person name="Anantharaman K."/>
            <person name="Brown C.T."/>
            <person name="Hug L.A."/>
            <person name="Sharon I."/>
            <person name="Castelle C.J."/>
            <person name="Probst A.J."/>
            <person name="Thomas B.C."/>
            <person name="Singh A."/>
            <person name="Wilkins M.J."/>
            <person name="Karaoz U."/>
            <person name="Brodie E.L."/>
            <person name="Williams K.H."/>
            <person name="Hubbard S.S."/>
            <person name="Banfield J.F."/>
        </authorList>
    </citation>
    <scope>NUCLEOTIDE SEQUENCE [LARGE SCALE GENOMIC DNA]</scope>
</reference>
<proteinExistence type="predicted"/>
<dbReference type="EMBL" id="MFEH01000004">
    <property type="protein sequence ID" value="OGE73899.1"/>
    <property type="molecule type" value="Genomic_DNA"/>
</dbReference>
<evidence type="ECO:0000313" key="3">
    <source>
        <dbReference type="EMBL" id="OGE73899.1"/>
    </source>
</evidence>
<feature type="transmembrane region" description="Helical" evidence="1">
    <location>
        <begin position="12"/>
        <end position="33"/>
    </location>
</feature>
<evidence type="ECO:0000256" key="1">
    <source>
        <dbReference type="SAM" id="Phobius"/>
    </source>
</evidence>
<accession>A0A1F5N8D9</accession>
<dbReference type="InterPro" id="IPR058441">
    <property type="entry name" value="DUF8128"/>
</dbReference>
<gene>
    <name evidence="3" type="ORF">A2717_04690</name>
</gene>